<dbReference type="Proteomes" id="UP001178508">
    <property type="component" value="Chromosome 5"/>
</dbReference>
<dbReference type="GO" id="GO:0016324">
    <property type="term" value="C:apical plasma membrane"/>
    <property type="evidence" value="ECO:0007669"/>
    <property type="project" value="UniProtKB-SubCell"/>
</dbReference>
<feature type="transmembrane region" description="Helical" evidence="13">
    <location>
        <begin position="107"/>
        <end position="128"/>
    </location>
</feature>
<evidence type="ECO:0000256" key="10">
    <source>
        <dbReference type="ARBA" id="ARBA00050050"/>
    </source>
</evidence>
<dbReference type="Pfam" id="PF01284">
    <property type="entry name" value="MARVEL"/>
    <property type="match status" value="1"/>
</dbReference>
<dbReference type="PANTHER" id="PTHR22776">
    <property type="entry name" value="MARVEL-CONTAINING POTENTIAL LIPID RAFT-ASSOCIATED PROTEIN"/>
    <property type="match status" value="1"/>
</dbReference>
<feature type="domain" description="MARVEL" evidence="14">
    <location>
        <begin position="42"/>
        <end position="174"/>
    </location>
</feature>
<keyword evidence="6 11" id="KW-0472">Membrane</keyword>
<proteinExistence type="inferred from homology"/>
<evidence type="ECO:0000256" key="13">
    <source>
        <dbReference type="SAM" id="Phobius"/>
    </source>
</evidence>
<keyword evidence="5 13" id="KW-1133">Transmembrane helix</keyword>
<evidence type="ECO:0000256" key="8">
    <source>
        <dbReference type="ARBA" id="ARBA00049979"/>
    </source>
</evidence>
<evidence type="ECO:0000256" key="7">
    <source>
        <dbReference type="ARBA" id="ARBA00034721"/>
    </source>
</evidence>
<evidence type="ECO:0000259" key="14">
    <source>
        <dbReference type="PROSITE" id="PS51225"/>
    </source>
</evidence>
<evidence type="ECO:0000256" key="4">
    <source>
        <dbReference type="ARBA" id="ARBA00022692"/>
    </source>
</evidence>
<feature type="transmembrane region" description="Helical" evidence="13">
    <location>
        <begin position="76"/>
        <end position="100"/>
    </location>
</feature>
<feature type="region of interest" description="Disordered" evidence="12">
    <location>
        <begin position="1"/>
        <end position="27"/>
    </location>
</feature>
<name>A0AAV1F8X5_XYRNO</name>
<accession>A0AAV1F8X5</accession>
<feature type="transmembrane region" description="Helical" evidence="13">
    <location>
        <begin position="148"/>
        <end position="171"/>
    </location>
</feature>
<dbReference type="GO" id="GO:0042552">
    <property type="term" value="P:myelination"/>
    <property type="evidence" value="ECO:0007669"/>
    <property type="project" value="TreeGrafter"/>
</dbReference>
<dbReference type="InterPro" id="IPR013295">
    <property type="entry name" value="MAL"/>
</dbReference>
<protein>
    <recommendedName>
        <fullName evidence="9">Plasmolipin</fullName>
    </recommendedName>
    <alternativeName>
        <fullName evidence="10">Plasma membrane proteolipid</fullName>
    </alternativeName>
</protein>
<evidence type="ECO:0000256" key="1">
    <source>
        <dbReference type="ARBA" id="ARBA00004424"/>
    </source>
</evidence>
<dbReference type="GO" id="GO:0043209">
    <property type="term" value="C:myelin sheath"/>
    <property type="evidence" value="ECO:0007669"/>
    <property type="project" value="UniProtKB-SubCell"/>
</dbReference>
<evidence type="ECO:0000313" key="16">
    <source>
        <dbReference type="Proteomes" id="UP001178508"/>
    </source>
</evidence>
<dbReference type="PRINTS" id="PR01884">
    <property type="entry name" value="MALPROTEIN"/>
</dbReference>
<evidence type="ECO:0000256" key="11">
    <source>
        <dbReference type="PROSITE-ProRule" id="PRU00581"/>
    </source>
</evidence>
<gene>
    <name evidence="15" type="ORF">XNOV1_A005310</name>
</gene>
<comment type="similarity">
    <text evidence="7">Belongs to the MAL family.</text>
</comment>
<reference evidence="15" key="1">
    <citation type="submission" date="2023-08" db="EMBL/GenBank/DDBJ databases">
        <authorList>
            <person name="Alioto T."/>
            <person name="Alioto T."/>
            <person name="Gomez Garrido J."/>
        </authorList>
    </citation>
    <scope>NUCLEOTIDE SEQUENCE</scope>
</reference>
<feature type="compositionally biased region" description="Polar residues" evidence="12">
    <location>
        <begin position="7"/>
        <end position="25"/>
    </location>
</feature>
<keyword evidence="16" id="KW-1185">Reference proteome</keyword>
<evidence type="ECO:0000256" key="2">
    <source>
        <dbReference type="ARBA" id="ARBA00011815"/>
    </source>
</evidence>
<feature type="transmembrane region" description="Helical" evidence="13">
    <location>
        <begin position="46"/>
        <end position="64"/>
    </location>
</feature>
<dbReference type="AlphaFoldDB" id="A0AAV1F8X5"/>
<evidence type="ECO:0000256" key="6">
    <source>
        <dbReference type="ARBA" id="ARBA00023136"/>
    </source>
</evidence>
<evidence type="ECO:0000256" key="12">
    <source>
        <dbReference type="SAM" id="MobiDB-lite"/>
    </source>
</evidence>
<evidence type="ECO:0000313" key="15">
    <source>
        <dbReference type="EMBL" id="CAJ1057002.1"/>
    </source>
</evidence>
<dbReference type="PROSITE" id="PS51225">
    <property type="entry name" value="MARVEL"/>
    <property type="match status" value="1"/>
</dbReference>
<organism evidence="15 16">
    <name type="scientific">Xyrichtys novacula</name>
    <name type="common">Pearly razorfish</name>
    <name type="synonym">Hemipteronotus novacula</name>
    <dbReference type="NCBI Taxonomy" id="13765"/>
    <lineage>
        <taxon>Eukaryota</taxon>
        <taxon>Metazoa</taxon>
        <taxon>Chordata</taxon>
        <taxon>Craniata</taxon>
        <taxon>Vertebrata</taxon>
        <taxon>Euteleostomi</taxon>
        <taxon>Actinopterygii</taxon>
        <taxon>Neopterygii</taxon>
        <taxon>Teleostei</taxon>
        <taxon>Neoteleostei</taxon>
        <taxon>Acanthomorphata</taxon>
        <taxon>Eupercaria</taxon>
        <taxon>Labriformes</taxon>
        <taxon>Labridae</taxon>
        <taxon>Xyrichtys</taxon>
    </lineage>
</organism>
<evidence type="ECO:0000256" key="3">
    <source>
        <dbReference type="ARBA" id="ARBA00022475"/>
    </source>
</evidence>
<sequence>MADFPSKVTTETGSPTSQTSQQGGNSLRGLASNVTTKMNMSFIRSIPAILMMLEIVLGLLHWALIASGPYTRSSAYGWVMFVAITLWILTTILFFIILFNVQEKLTFVPWTLTVMGYFGVATVLYLTAFLANAATVHPFHGLPFYGHFAAAAFFSAVVTLTYGGSAFFAYLDWKGDGGNAATNTVPT</sequence>
<dbReference type="EMBL" id="OY660868">
    <property type="protein sequence ID" value="CAJ1057002.1"/>
    <property type="molecule type" value="Genomic_DNA"/>
</dbReference>
<evidence type="ECO:0000256" key="9">
    <source>
        <dbReference type="ARBA" id="ARBA00050024"/>
    </source>
</evidence>
<dbReference type="InterPro" id="IPR008253">
    <property type="entry name" value="Marvel"/>
</dbReference>
<dbReference type="GO" id="GO:0019911">
    <property type="term" value="F:structural constituent of myelin sheath"/>
    <property type="evidence" value="ECO:0007669"/>
    <property type="project" value="TreeGrafter"/>
</dbReference>
<dbReference type="InterPro" id="IPR050578">
    <property type="entry name" value="MARVEL-CKLF_proteins"/>
</dbReference>
<evidence type="ECO:0000256" key="5">
    <source>
        <dbReference type="ARBA" id="ARBA00022989"/>
    </source>
</evidence>
<keyword evidence="3" id="KW-1003">Cell membrane</keyword>
<dbReference type="PANTHER" id="PTHR22776:SF9">
    <property type="entry name" value="PLASMOLIPIN"/>
    <property type="match status" value="1"/>
</dbReference>
<comment type="subunit">
    <text evidence="2">Forms oligomers.</text>
</comment>
<comment type="subcellular location">
    <subcellularLocation>
        <location evidence="1">Apical cell membrane</location>
        <topology evidence="1">Multi-pass membrane protein</topology>
    </subcellularLocation>
    <subcellularLocation>
        <location evidence="8">Myelin membrane</location>
        <topology evidence="8">Multi-pass membrane protein</topology>
    </subcellularLocation>
</comment>
<keyword evidence="4 11" id="KW-0812">Transmembrane</keyword>